<sequence>MTGLVFKKLWIVSKLEKAARTVSFQSGTNILTGENDVGKSTLIKSLYHSIGADAPQMNNTRWKRAKAFYCSEIVLNGATYFIVRDGKYFGVFDAQKGMLSKHSGISTEGGIASFICEQLNFNIELEKSTDGKLGRAGPAFYFLPFYVDQDAGWTKSWESFSGLQQFTSFRKNMIEYHLGIRAQSYYDAKKKEMEFLETKSAHQAERNVLSTALATFQKRSSQIQVSLDPVAFKEELDQLVDSYNLQRARQQDALAKVKDISNERNAIDTDIAILRRSISELTADYEYAARLETPDIVGCPTCGTEFENSFQERFGLLDDVDYCRGILDQRQKARIEVSEKLDAAEREYQSVGQETHEMDLLLNRKKSEVTLRDIVASEGNKEMVVSLSADIVGKDESIEEVQKAIDGLKADLKLDSKRKKEILEYYQSRMKEYLNALNVFVLEESDYAEPTRVIKNNALGSDLPRALVAQYFALLHTMKKFGGTKVCPLIIDSPQQQEQDTSNVGAIFKFIFSKALDGQQLILGTISTEAVPDEVIPKGANRIVLSNEKYSVLRRDQFSEAIADVGEMHELLLSK</sequence>
<evidence type="ECO:0000313" key="3">
    <source>
        <dbReference type="Proteomes" id="UP001318682"/>
    </source>
</evidence>
<protein>
    <recommendedName>
        <fullName evidence="4">Rad50/SbcC-type AAA domain-containing protein</fullName>
    </recommendedName>
</protein>
<dbReference type="SUPFAM" id="SSF52540">
    <property type="entry name" value="P-loop containing nucleoside triphosphate hydrolases"/>
    <property type="match status" value="1"/>
</dbReference>
<reference evidence="3" key="2">
    <citation type="submission" date="2024-01" db="EMBL/GenBank/DDBJ databases">
        <title>Roseobacter fucihabitans sp. nov., isolated from the brown alga Fucus spiralis.</title>
        <authorList>
            <person name="Hahnke S."/>
            <person name="Berger M."/>
            <person name="Schlingloff A."/>
            <person name="Athale I."/>
            <person name="Neumann-Schaal M."/>
            <person name="Adenaya A."/>
            <person name="Poehlein A."/>
            <person name="Daniel R."/>
            <person name="Pertersen J."/>
            <person name="Brinkhoff T."/>
        </authorList>
    </citation>
    <scope>NUCLEOTIDE SEQUENCE [LARGE SCALE GENOMIC DNA]</scope>
    <source>
        <strain evidence="3">B14</strain>
    </source>
</reference>
<keyword evidence="3" id="KW-1185">Reference proteome</keyword>
<name>A0ABZ2BQG7_9RHOB</name>
<evidence type="ECO:0000313" key="2">
    <source>
        <dbReference type="EMBL" id="WVX48230.1"/>
    </source>
</evidence>
<proteinExistence type="predicted"/>
<dbReference type="Gene3D" id="3.40.50.300">
    <property type="entry name" value="P-loop containing nucleotide triphosphate hydrolases"/>
    <property type="match status" value="1"/>
</dbReference>
<dbReference type="RefSeq" id="WP_187428598.1">
    <property type="nucleotide sequence ID" value="NZ_CP143423.1"/>
</dbReference>
<evidence type="ECO:0008006" key="4">
    <source>
        <dbReference type="Google" id="ProtNLM"/>
    </source>
</evidence>
<reference evidence="2 3" key="1">
    <citation type="submission" date="2015-07" db="EMBL/GenBank/DDBJ databases">
        <authorList>
            <person name="Voget S."/>
            <person name="Dogs M."/>
            <person name="Brinkhoff T.H."/>
            <person name="Daniel R."/>
        </authorList>
    </citation>
    <scope>NUCLEOTIDE SEQUENCE [LARGE SCALE GENOMIC DNA]</scope>
    <source>
        <strain evidence="2 3">B14</strain>
    </source>
</reference>
<feature type="coiled-coil region" evidence="1">
    <location>
        <begin position="327"/>
        <end position="354"/>
    </location>
</feature>
<dbReference type="Proteomes" id="UP001318682">
    <property type="component" value="Chromosome"/>
</dbReference>
<accession>A0ABZ2BQG7</accession>
<organism evidence="2 3">
    <name type="scientific">Roseobacter fucihabitans</name>
    <dbReference type="NCBI Taxonomy" id="1537242"/>
    <lineage>
        <taxon>Bacteria</taxon>
        <taxon>Pseudomonadati</taxon>
        <taxon>Pseudomonadota</taxon>
        <taxon>Alphaproteobacteria</taxon>
        <taxon>Rhodobacterales</taxon>
        <taxon>Roseobacteraceae</taxon>
        <taxon>Roseobacter</taxon>
    </lineage>
</organism>
<dbReference type="InterPro" id="IPR027417">
    <property type="entry name" value="P-loop_NTPase"/>
</dbReference>
<evidence type="ECO:0000256" key="1">
    <source>
        <dbReference type="SAM" id="Coils"/>
    </source>
</evidence>
<dbReference type="EMBL" id="CP143423">
    <property type="protein sequence ID" value="WVX48230.1"/>
    <property type="molecule type" value="Genomic_DNA"/>
</dbReference>
<keyword evidence="1" id="KW-0175">Coiled coil</keyword>
<gene>
    <name evidence="2" type="ORF">ROLI_013090</name>
</gene>